<evidence type="ECO:0000313" key="8">
    <source>
        <dbReference type="EMBL" id="KGM09579.1"/>
    </source>
</evidence>
<name>A0A0A0BR51_9CELL</name>
<dbReference type="OrthoDB" id="2365435at2"/>
<dbReference type="PROSITE" id="PS50156">
    <property type="entry name" value="SSD"/>
    <property type="match status" value="2"/>
</dbReference>
<sequence>DPAAGAQVGALLSQDLDAAAGQARAGLVVVRLVADLPEDVRMDVELALRDAVADLDVEGVTLSPLSEYILTDSLMEDLDTQLPLLLGLAFALIIAILMLTYRRVGDVVLSLSGLVVVIVWTYGLGVLLGPGYLGVTGELTQVSSVIPVLLIGLAVDYAIHLTSRYREEMTEGAPPPAAARAAVLSVGGALVLATMTTMIGFLTNLISPLPPLRDFGLFVAVGVLSAFVVMVLLVPSVRTLVDRRRVARGRFKQPASGTGTGLGRAMSRAAVLAERHAKATLAVAAVVTVAATGAATQVSTSFSQEDFIPEDSEIGELLTTFTDQFGGDVEETTQVLLEGPLDEPDAMNALLEAQDRMATTDGVRGTDGFAQVTSPASVLLALAAEPGLGQALGALGLAEDGFAADADVPAMLDLARDVAPELVDRVVSTGADAGVLVIETFAGQDGAVELREALLTDLDPVRDAGVEVTVVSEMLLYDETLEALTDSQVRGIALTLGVAGLVLVTFFAVRHRHPVLGLVTIAPSVLVVTWVLGSMWVLGISFNVMTAMVASLAIGIGVPYGIHVTNRFVEELAIPGADVDTAIRRTVTHTGSALLGSAGTTAAGFGVLAFASLVPMQQFGIITALTIVYSLLAAVLVEPACLKLWADRRRRA</sequence>
<organism evidence="8 9">
    <name type="scientific">Cellulomonas bogoriensis 69B4 = DSM 16987</name>
    <dbReference type="NCBI Taxonomy" id="1386082"/>
    <lineage>
        <taxon>Bacteria</taxon>
        <taxon>Bacillati</taxon>
        <taxon>Actinomycetota</taxon>
        <taxon>Actinomycetes</taxon>
        <taxon>Micrococcales</taxon>
        <taxon>Cellulomonadaceae</taxon>
        <taxon>Cellulomonas</taxon>
    </lineage>
</organism>
<accession>A0A0A0BR51</accession>
<dbReference type="InterPro" id="IPR000731">
    <property type="entry name" value="SSD"/>
</dbReference>
<comment type="subcellular location">
    <subcellularLocation>
        <location evidence="1">Cell membrane</location>
        <topology evidence="1">Multi-pass membrane protein</topology>
    </subcellularLocation>
</comment>
<dbReference type="AlphaFoldDB" id="A0A0A0BR51"/>
<dbReference type="Pfam" id="PF03176">
    <property type="entry name" value="MMPL"/>
    <property type="match status" value="2"/>
</dbReference>
<keyword evidence="9" id="KW-1185">Reference proteome</keyword>
<feature type="transmembrane region" description="Helical" evidence="6">
    <location>
        <begin position="515"/>
        <end position="538"/>
    </location>
</feature>
<feature type="transmembrane region" description="Helical" evidence="6">
    <location>
        <begin position="108"/>
        <end position="133"/>
    </location>
</feature>
<keyword evidence="4 6" id="KW-1133">Transmembrane helix</keyword>
<dbReference type="InterPro" id="IPR004869">
    <property type="entry name" value="MMPL_dom"/>
</dbReference>
<evidence type="ECO:0000256" key="3">
    <source>
        <dbReference type="ARBA" id="ARBA00022692"/>
    </source>
</evidence>
<comment type="caution">
    <text evidence="8">The sequence shown here is derived from an EMBL/GenBank/DDBJ whole genome shotgun (WGS) entry which is preliminary data.</text>
</comment>
<dbReference type="GO" id="GO:0005886">
    <property type="term" value="C:plasma membrane"/>
    <property type="evidence" value="ECO:0007669"/>
    <property type="project" value="UniProtKB-SubCell"/>
</dbReference>
<feature type="domain" description="SSD" evidence="7">
    <location>
        <begin position="516"/>
        <end position="644"/>
    </location>
</feature>
<dbReference type="SUPFAM" id="SSF82866">
    <property type="entry name" value="Multidrug efflux transporter AcrB transmembrane domain"/>
    <property type="match status" value="2"/>
</dbReference>
<feature type="transmembrane region" description="Helical" evidence="6">
    <location>
        <begin position="619"/>
        <end position="642"/>
    </location>
</feature>
<feature type="domain" description="SSD" evidence="7">
    <location>
        <begin position="115"/>
        <end position="240"/>
    </location>
</feature>
<evidence type="ECO:0000256" key="5">
    <source>
        <dbReference type="ARBA" id="ARBA00023136"/>
    </source>
</evidence>
<gene>
    <name evidence="8" type="ORF">N869_03575</name>
</gene>
<dbReference type="EMBL" id="AXCZ01000181">
    <property type="protein sequence ID" value="KGM09579.1"/>
    <property type="molecule type" value="Genomic_DNA"/>
</dbReference>
<feature type="transmembrane region" description="Helical" evidence="6">
    <location>
        <begin position="491"/>
        <end position="509"/>
    </location>
</feature>
<keyword evidence="3 6" id="KW-0812">Transmembrane</keyword>
<feature type="transmembrane region" description="Helical" evidence="6">
    <location>
        <begin position="593"/>
        <end position="613"/>
    </location>
</feature>
<protein>
    <recommendedName>
        <fullName evidence="7">SSD domain-containing protein</fullName>
    </recommendedName>
</protein>
<evidence type="ECO:0000256" key="6">
    <source>
        <dbReference type="SAM" id="Phobius"/>
    </source>
</evidence>
<feature type="transmembrane region" description="Helical" evidence="6">
    <location>
        <begin position="82"/>
        <end position="101"/>
    </location>
</feature>
<dbReference type="RefSeq" id="WP_156968537.1">
    <property type="nucleotide sequence ID" value="NZ_AXCZ01000181.1"/>
</dbReference>
<feature type="transmembrane region" description="Helical" evidence="6">
    <location>
        <begin position="215"/>
        <end position="241"/>
    </location>
</feature>
<feature type="non-terminal residue" evidence="8">
    <location>
        <position position="1"/>
    </location>
</feature>
<dbReference type="Proteomes" id="UP000054314">
    <property type="component" value="Unassembled WGS sequence"/>
</dbReference>
<evidence type="ECO:0000259" key="7">
    <source>
        <dbReference type="PROSITE" id="PS50156"/>
    </source>
</evidence>
<evidence type="ECO:0000256" key="4">
    <source>
        <dbReference type="ARBA" id="ARBA00022989"/>
    </source>
</evidence>
<keyword evidence="5 6" id="KW-0472">Membrane</keyword>
<reference evidence="8 9" key="1">
    <citation type="submission" date="2013-08" db="EMBL/GenBank/DDBJ databases">
        <title>Genome sequencing of Cellulomonas bogoriensis 69B4.</title>
        <authorList>
            <person name="Chen F."/>
            <person name="Li Y."/>
            <person name="Wang G."/>
        </authorList>
    </citation>
    <scope>NUCLEOTIDE SEQUENCE [LARGE SCALE GENOMIC DNA]</scope>
    <source>
        <strain evidence="8 9">69B4</strain>
    </source>
</reference>
<dbReference type="Gene3D" id="1.20.1640.10">
    <property type="entry name" value="Multidrug efflux transporter AcrB transmembrane domain"/>
    <property type="match status" value="2"/>
</dbReference>
<evidence type="ECO:0000313" key="9">
    <source>
        <dbReference type="Proteomes" id="UP000054314"/>
    </source>
</evidence>
<feature type="transmembrane region" description="Helical" evidence="6">
    <location>
        <begin position="139"/>
        <end position="160"/>
    </location>
</feature>
<dbReference type="PANTHER" id="PTHR33406:SF13">
    <property type="entry name" value="MEMBRANE PROTEIN YDFJ"/>
    <property type="match status" value="1"/>
</dbReference>
<proteinExistence type="predicted"/>
<dbReference type="PANTHER" id="PTHR33406">
    <property type="entry name" value="MEMBRANE PROTEIN MJ1562-RELATED"/>
    <property type="match status" value="1"/>
</dbReference>
<evidence type="ECO:0000256" key="2">
    <source>
        <dbReference type="ARBA" id="ARBA00022475"/>
    </source>
</evidence>
<evidence type="ECO:0000256" key="1">
    <source>
        <dbReference type="ARBA" id="ARBA00004651"/>
    </source>
</evidence>
<keyword evidence="2" id="KW-1003">Cell membrane</keyword>
<feature type="transmembrane region" description="Helical" evidence="6">
    <location>
        <begin position="181"/>
        <end position="203"/>
    </location>
</feature>
<dbReference type="InterPro" id="IPR050545">
    <property type="entry name" value="Mycobact_MmpL"/>
</dbReference>